<feature type="coiled-coil region" evidence="1">
    <location>
        <begin position="361"/>
        <end position="388"/>
    </location>
</feature>
<organism evidence="2 3">
    <name type="scientific">Bodo saltans</name>
    <name type="common">Flagellated protozoan</name>
    <dbReference type="NCBI Taxonomy" id="75058"/>
    <lineage>
        <taxon>Eukaryota</taxon>
        <taxon>Discoba</taxon>
        <taxon>Euglenozoa</taxon>
        <taxon>Kinetoplastea</taxon>
        <taxon>Metakinetoplastina</taxon>
        <taxon>Eubodonida</taxon>
        <taxon>Bodonidae</taxon>
        <taxon>Bodo</taxon>
    </lineage>
</organism>
<evidence type="ECO:0000313" key="2">
    <source>
        <dbReference type="EMBL" id="CUF98913.1"/>
    </source>
</evidence>
<evidence type="ECO:0000313" key="3">
    <source>
        <dbReference type="Proteomes" id="UP000051952"/>
    </source>
</evidence>
<keyword evidence="3" id="KW-1185">Reference proteome</keyword>
<name>A0A0S4IQU7_BODSA</name>
<gene>
    <name evidence="2" type="ORF">BSAL_68675</name>
</gene>
<protein>
    <submittedName>
        <fullName evidence="2">Uncharacterized protein</fullName>
    </submittedName>
</protein>
<accession>A0A0S4IQU7</accession>
<dbReference type="EMBL" id="CYKH01000479">
    <property type="protein sequence ID" value="CUF98913.1"/>
    <property type="molecule type" value="Genomic_DNA"/>
</dbReference>
<feature type="coiled-coil region" evidence="1">
    <location>
        <begin position="85"/>
        <end position="134"/>
    </location>
</feature>
<dbReference type="AlphaFoldDB" id="A0A0S4IQU7"/>
<dbReference type="Proteomes" id="UP000051952">
    <property type="component" value="Unassembled WGS sequence"/>
</dbReference>
<proteinExistence type="predicted"/>
<keyword evidence="1" id="KW-0175">Coiled coil</keyword>
<dbReference type="VEuPathDB" id="TriTrypDB:BSAL_68675"/>
<reference evidence="3" key="1">
    <citation type="submission" date="2015-09" db="EMBL/GenBank/DDBJ databases">
        <authorList>
            <consortium name="Pathogen Informatics"/>
        </authorList>
    </citation>
    <scope>NUCLEOTIDE SEQUENCE [LARGE SCALE GENOMIC DNA]</scope>
    <source>
        <strain evidence="3">Lake Konstanz</strain>
    </source>
</reference>
<evidence type="ECO:0000256" key="1">
    <source>
        <dbReference type="SAM" id="Coils"/>
    </source>
</evidence>
<sequence length="749" mass="83412">METEDRVTPLNSDESSIKVLTHQLEVLAKENATLRGQISLSESEKLLQTAFTNGVLQLRNEFAEEHSIHGTSIVHSDTNSSIVALEEQCKKNLELDRRVSELESEILPPLRIEVDRLVAECEKLRKENTALREGETSQTLLLEQQLKCSQEAEMTLRNDLDSLRSQSSVTSQFVGATLRRLVDAIENVRADILVAGDKAAVVNSLERRHQQTVLDHASAIQAAIKDAQLSVESVKVQSNFLTSALDESSADISNKLVAIRLLEEGNNKLKARIVEMEAEGRSFDMPTYQDLKRRRLEVDSTAQDFVSRRRELIEFWFDGHEKIEFLEKEAHSARMLNADLHNARAELLAHRRDRSVAVESVVALSDEVERLRAELVQARSRALGLESENEILVRELSKLVASQLSAEEISVAANSIRIAGEQAAAATIQSVVDPVALQEALQRSQEIRQEIHQLAQRRDELLQCIQLRETRLTSLDATILQYQPTTPLSTTSLDQETLLSELDTLRMELATAIHEKHELAHAAEIKVNDLHDLLEAATAKAALQQLQLDASFFTAQSAVSIANCTSTAVIEQLGILDRQYTAIQKMSADAMLASPICQSNVPQPNDLGTICNVLANHIQFMKEAVETESRRHSVHETEYILALLKELRNNEAMLSTSKQKYDEGLNTLHNRLAHELEAVKSSWSTSLGHSLSSARSDLAKIQYQLLSNPQASQQPQLSIAPHQPLLPESSWDQRALTIADCTATLSAQT</sequence>